<dbReference type="GO" id="GO:0010038">
    <property type="term" value="P:response to metal ion"/>
    <property type="evidence" value="ECO:0007669"/>
    <property type="project" value="InterPro"/>
</dbReference>
<name>A0A3A3G1M4_9BURK</name>
<dbReference type="RefSeq" id="WP_119785868.1">
    <property type="nucleotide sequence ID" value="NZ_QYUQ01000002.1"/>
</dbReference>
<organism evidence="2 3">
    <name type="scientific">Noviherbaspirillum sedimenti</name>
    <dbReference type="NCBI Taxonomy" id="2320865"/>
    <lineage>
        <taxon>Bacteria</taxon>
        <taxon>Pseudomonadati</taxon>
        <taxon>Pseudomonadota</taxon>
        <taxon>Betaproteobacteria</taxon>
        <taxon>Burkholderiales</taxon>
        <taxon>Oxalobacteraceae</taxon>
        <taxon>Noviherbaspirillum</taxon>
    </lineage>
</organism>
<dbReference type="InterPro" id="IPR015867">
    <property type="entry name" value="N-reg_PII/ATP_PRibTrfase_C"/>
</dbReference>
<dbReference type="AlphaFoldDB" id="A0A3A3G1M4"/>
<dbReference type="GO" id="GO:0005507">
    <property type="term" value="F:copper ion binding"/>
    <property type="evidence" value="ECO:0007669"/>
    <property type="project" value="TreeGrafter"/>
</dbReference>
<evidence type="ECO:0000313" key="2">
    <source>
        <dbReference type="EMBL" id="RJG02363.1"/>
    </source>
</evidence>
<dbReference type="OrthoDB" id="37622at2"/>
<dbReference type="EMBL" id="QYUQ01000002">
    <property type="protein sequence ID" value="RJG02363.1"/>
    <property type="molecule type" value="Genomic_DNA"/>
</dbReference>
<dbReference type="InterPro" id="IPR011322">
    <property type="entry name" value="N-reg_PII-like_a/b"/>
</dbReference>
<dbReference type="PANTHER" id="PTHR23419">
    <property type="entry name" value="DIVALENT CATION TOLERANCE CUTA-RELATED"/>
    <property type="match status" value="1"/>
</dbReference>
<comment type="similarity">
    <text evidence="1">Belongs to the CutA family.</text>
</comment>
<proteinExistence type="inferred from homology"/>
<gene>
    <name evidence="2" type="ORF">D3878_12885</name>
</gene>
<dbReference type="InterPro" id="IPR004323">
    <property type="entry name" value="Ion_tolerance_CutA"/>
</dbReference>
<comment type="caution">
    <text evidence="2">The sequence shown here is derived from an EMBL/GenBank/DDBJ whole genome shotgun (WGS) entry which is preliminary data.</text>
</comment>
<evidence type="ECO:0000313" key="3">
    <source>
        <dbReference type="Proteomes" id="UP000266327"/>
    </source>
</evidence>
<sequence>MESVLLVMTNMPDATSAEQLAHALVNARLAACVNCLPGVRSVYRWQGEVEQAEETTLLIKTVQGRYAELEAAIRKAHPYQVPEIIAIAPSASWPAYMQWIAQETRKEVDV</sequence>
<dbReference type="SUPFAM" id="SSF54913">
    <property type="entry name" value="GlnB-like"/>
    <property type="match status" value="1"/>
</dbReference>
<dbReference type="PANTHER" id="PTHR23419:SF8">
    <property type="entry name" value="FI09726P"/>
    <property type="match status" value="1"/>
</dbReference>
<evidence type="ECO:0000256" key="1">
    <source>
        <dbReference type="ARBA" id="ARBA00010169"/>
    </source>
</evidence>
<keyword evidence="3" id="KW-1185">Reference proteome</keyword>
<dbReference type="Gene3D" id="3.30.70.120">
    <property type="match status" value="1"/>
</dbReference>
<protein>
    <submittedName>
        <fullName evidence="2">Divalent-cation tolerance protein CutA</fullName>
    </submittedName>
</protein>
<reference evidence="3" key="1">
    <citation type="submission" date="2018-09" db="EMBL/GenBank/DDBJ databases">
        <authorList>
            <person name="Zhu H."/>
        </authorList>
    </citation>
    <scope>NUCLEOTIDE SEQUENCE [LARGE SCALE GENOMIC DNA]</scope>
    <source>
        <strain evidence="3">K1S02-23</strain>
    </source>
</reference>
<accession>A0A3A3G1M4</accession>
<dbReference type="Proteomes" id="UP000266327">
    <property type="component" value="Unassembled WGS sequence"/>
</dbReference>
<dbReference type="Pfam" id="PF03091">
    <property type="entry name" value="CutA1"/>
    <property type="match status" value="1"/>
</dbReference>